<evidence type="ECO:0000259" key="2">
    <source>
        <dbReference type="Pfam" id="PF07583"/>
    </source>
</evidence>
<organism evidence="4 5">
    <name type="scientific">Stieleria varia</name>
    <dbReference type="NCBI Taxonomy" id="2528005"/>
    <lineage>
        <taxon>Bacteria</taxon>
        <taxon>Pseudomonadati</taxon>
        <taxon>Planctomycetota</taxon>
        <taxon>Planctomycetia</taxon>
        <taxon>Pirellulales</taxon>
        <taxon>Pirellulaceae</taxon>
        <taxon>Stieleria</taxon>
    </lineage>
</organism>
<dbReference type="InterPro" id="IPR008964">
    <property type="entry name" value="Invasin/intimin_cell_adhesion"/>
</dbReference>
<dbReference type="Pfam" id="PF07583">
    <property type="entry name" value="PSCyt2"/>
    <property type="match status" value="1"/>
</dbReference>
<dbReference type="SUPFAM" id="SSF49373">
    <property type="entry name" value="Invasin/intimin cell-adhesion fragments"/>
    <property type="match status" value="1"/>
</dbReference>
<reference evidence="4 5" key="1">
    <citation type="submission" date="2019-02" db="EMBL/GenBank/DDBJ databases">
        <title>Deep-cultivation of Planctomycetes and their phenomic and genomic characterization uncovers novel biology.</title>
        <authorList>
            <person name="Wiegand S."/>
            <person name="Jogler M."/>
            <person name="Boedeker C."/>
            <person name="Pinto D."/>
            <person name="Vollmers J."/>
            <person name="Rivas-Marin E."/>
            <person name="Kohn T."/>
            <person name="Peeters S.H."/>
            <person name="Heuer A."/>
            <person name="Rast P."/>
            <person name="Oberbeckmann S."/>
            <person name="Bunk B."/>
            <person name="Jeske O."/>
            <person name="Meyerdierks A."/>
            <person name="Storesund J.E."/>
            <person name="Kallscheuer N."/>
            <person name="Luecker S."/>
            <person name="Lage O.M."/>
            <person name="Pohl T."/>
            <person name="Merkel B.J."/>
            <person name="Hornburger P."/>
            <person name="Mueller R.-W."/>
            <person name="Bruemmer F."/>
            <person name="Labrenz M."/>
            <person name="Spormann A.M."/>
            <person name="Op Den Camp H."/>
            <person name="Overmann J."/>
            <person name="Amann R."/>
            <person name="Jetten M.S.M."/>
            <person name="Mascher T."/>
            <person name="Medema M.H."/>
            <person name="Devos D.P."/>
            <person name="Kaster A.-K."/>
            <person name="Ovreas L."/>
            <person name="Rohde M."/>
            <person name="Galperin M.Y."/>
            <person name="Jogler C."/>
        </authorList>
    </citation>
    <scope>NUCLEOTIDE SEQUENCE [LARGE SCALE GENOMIC DNA]</scope>
    <source>
        <strain evidence="4 5">Pla52n</strain>
    </source>
</reference>
<evidence type="ECO:0000259" key="3">
    <source>
        <dbReference type="Pfam" id="PF07587"/>
    </source>
</evidence>
<dbReference type="EMBL" id="SJPN01000001">
    <property type="protein sequence ID" value="TWU08094.1"/>
    <property type="molecule type" value="Genomic_DNA"/>
</dbReference>
<keyword evidence="5" id="KW-1185">Reference proteome</keyword>
<dbReference type="Gene3D" id="2.60.120.380">
    <property type="match status" value="2"/>
</dbReference>
<name>A0A5C6BC35_9BACT</name>
<dbReference type="Pfam" id="PF07587">
    <property type="entry name" value="PSD1"/>
    <property type="match status" value="1"/>
</dbReference>
<accession>A0A5C6BC35</accession>
<dbReference type="PANTHER" id="PTHR35889:SF3">
    <property type="entry name" value="F-BOX DOMAIN-CONTAINING PROTEIN"/>
    <property type="match status" value="1"/>
</dbReference>
<dbReference type="PANTHER" id="PTHR35889">
    <property type="entry name" value="CYCLOINULO-OLIGOSACCHARIDE FRUCTANOTRANSFERASE-RELATED"/>
    <property type="match status" value="1"/>
</dbReference>
<comment type="caution">
    <text evidence="4">The sequence shown here is derived from an EMBL/GenBank/DDBJ whole genome shotgun (WGS) entry which is preliminary data.</text>
</comment>
<proteinExistence type="predicted"/>
<dbReference type="Proteomes" id="UP000320176">
    <property type="component" value="Unassembled WGS sequence"/>
</dbReference>
<dbReference type="Gene3D" id="2.60.40.1080">
    <property type="match status" value="2"/>
</dbReference>
<dbReference type="InterPro" id="IPR022655">
    <property type="entry name" value="DUF1553"/>
</dbReference>
<feature type="domain" description="DUF1549" evidence="2">
    <location>
        <begin position="1074"/>
        <end position="1256"/>
    </location>
</feature>
<feature type="signal peptide" evidence="1">
    <location>
        <begin position="1"/>
        <end position="46"/>
    </location>
</feature>
<feature type="domain" description="DUF1553" evidence="3">
    <location>
        <begin position="1303"/>
        <end position="1530"/>
    </location>
</feature>
<gene>
    <name evidence="4" type="ORF">Pla52n_06750</name>
</gene>
<protein>
    <submittedName>
        <fullName evidence="4">Bacterial Ig-like domain (Group 2)</fullName>
    </submittedName>
</protein>
<sequence precursor="true">MNSSFNDNSCNGNSSPAYRMKPMRNRTCTLCLASLGWLCLTLQAIAQTINSVQPRTCKPGQTTQLVIQGTDLNDSLRMASSDESVKWQVEKIEPTQITVALTLPEDAQLGPMSLWLATSTGVVKPHVVIVDDLDAVQGTGNNHSSETAQQLSTRSTVEGVCDASVSDFYRIHATAGERVAVEVHTQQLRSAMDPVLRVLNAAGETLMQADDSLVGPDCRFSYRFAEEGDYWLEIHDSHNAAGGAAYQLRIGDFPIVNQCYPLAVRSGEKTSVAFTGPDGERLPAREIDVPAQAQETMLARTKFDDGQSSSWLPLYCSAYEQFNESDSAESLTLPIGINGRLGQPQEVDSYLIHGAKGQVIRIAARTRSLGSPALLQMQLFDPAGKKIAETKVTDADEWSFDATLPEEGDYRLEATDLLKRGGDEFAYHIECVPSGSFSVVLKADAKTREEFMIEPEHGACALDLQVLRFGYDGEIELALRDAESGLRIVNPRIPAKAVEAKIYLTANEAWKSDSLDVVRLSASSVDNPEQSCLVHSHALRRVKEPFVLAPMTQSDGAVVLAATTTTDAPFTMDPTAPVQFARPVLSHSASLKPKRLQAEFKAGVDVLPGALPAGWTVSTKVDKETYTLTLARSDQATGEPDRLPLLVFGDFNGHGRIETYSLPIQWIDPVRITTEFREPIVRGGRVRVEVHLLREGSDPQPVTIAFASLPAGITGPESTVIAADQTHAGFDLQIAADAALDVAHELTINATSKYAGQDFTVKSIHTLAKLDESPTNLIVYPSEIVFADSRSRQQLAVTGTDVQNLPRDWTRHARLTSSNPQVADVRDGVVFPIADGEAEVIVEVGSHRQVIPVRVSNVTTPRKIEFESEVLVALSKQGCNSGACHGSPSGKGGFRLSLRAFDMKLDELTLIREDFGRRTNSLDPEQSLLLLKPLMKVAHGGGKQLRRDDAAYAILRDWIANGATADPAHTPRVTKLEVYPNQKQILAVKDGGQQLAVTAHFADGRKRDVTHLVAYETSDTAVATVDVNGFVTPHERGEVAILVRLLEYIESVQLMFVENLEGFEWKSPKPNNYIDELVNAKLKQLQYLPAETCSDDEFLRRVSLDVLGILPTIEETIAFSASTDKRKREQLVDALLQREEYAKFWSLKWGDLLRMTSKLVGDEGVYKYHRWVEQSLHENMPYDQFAKELLTGAGSTLANPPANFYRTCTDMNECVETISQVFLGARLQCAKCHNHPFERWTQDNYYGLGAFFNRVQRRKTDRPGEMFVYTDFSGDVTQPRTGQVMVPWLPQVGSIESPGDTDRRIAFADWLVNPDNPYFARIEANRIWSQLFARGIVDPIDDFRDSNPPSNAALLDALAKDFVESGYDRKHLLRVILNSRTYQASYQTTDFNKEDVKFFSHQEPRLLGAEQLLDAINRTLALEQKFGSLPAGTLATQLPAPDVVKVDFLKVFGQPERSTVCACERAEDSNLGMAIELFNGPMIHGKLRDANNRFRKALADGKPVEEVIREIYLAAVCRPPSEIELKAAAEHCSKNPDPVVGVEDVCWALFNTDEFLFQH</sequence>
<evidence type="ECO:0000313" key="5">
    <source>
        <dbReference type="Proteomes" id="UP000320176"/>
    </source>
</evidence>
<keyword evidence="1" id="KW-0732">Signal</keyword>
<evidence type="ECO:0000313" key="4">
    <source>
        <dbReference type="EMBL" id="TWU08094.1"/>
    </source>
</evidence>
<feature type="chain" id="PRO_5022934386" evidence="1">
    <location>
        <begin position="47"/>
        <end position="1559"/>
    </location>
</feature>
<dbReference type="OrthoDB" id="219271at2"/>
<dbReference type="InterPro" id="IPR011444">
    <property type="entry name" value="DUF1549"/>
</dbReference>
<dbReference type="Gene3D" id="2.60.40.10">
    <property type="entry name" value="Immunoglobulins"/>
    <property type="match status" value="1"/>
</dbReference>
<evidence type="ECO:0000256" key="1">
    <source>
        <dbReference type="SAM" id="SignalP"/>
    </source>
</evidence>
<dbReference type="InterPro" id="IPR013783">
    <property type="entry name" value="Ig-like_fold"/>
</dbReference>